<dbReference type="GO" id="GO:0043139">
    <property type="term" value="F:5'-3' DNA helicase activity"/>
    <property type="evidence" value="ECO:0007669"/>
    <property type="project" value="TreeGrafter"/>
</dbReference>
<dbReference type="Proteomes" id="UP001302978">
    <property type="component" value="Chromosome"/>
</dbReference>
<evidence type="ECO:0000313" key="10">
    <source>
        <dbReference type="Proteomes" id="UP001302978"/>
    </source>
</evidence>
<dbReference type="KEGG" id="mehf:MmiHf6_02440"/>
<dbReference type="GeneID" id="85194694"/>
<keyword evidence="3" id="KW-0378">Hydrolase</keyword>
<dbReference type="Pfam" id="PF13086">
    <property type="entry name" value="AAA_11"/>
    <property type="match status" value="2"/>
</dbReference>
<dbReference type="InterPro" id="IPR027417">
    <property type="entry name" value="P-loop_NTPase"/>
</dbReference>
<dbReference type="CDD" id="cd18808">
    <property type="entry name" value="SF1_C_Upf1"/>
    <property type="match status" value="1"/>
</dbReference>
<dbReference type="GO" id="GO:0005524">
    <property type="term" value="F:ATP binding"/>
    <property type="evidence" value="ECO:0007669"/>
    <property type="project" value="UniProtKB-KW"/>
</dbReference>
<dbReference type="PANTHER" id="PTHR43788">
    <property type="entry name" value="DNA2/NAM7 HELICASE FAMILY MEMBER"/>
    <property type="match status" value="1"/>
</dbReference>
<evidence type="ECO:0000256" key="6">
    <source>
        <dbReference type="SAM" id="Coils"/>
    </source>
</evidence>
<dbReference type="Pfam" id="PF13087">
    <property type="entry name" value="AAA_12"/>
    <property type="match status" value="1"/>
</dbReference>
<evidence type="ECO:0000259" key="8">
    <source>
        <dbReference type="Pfam" id="PF13087"/>
    </source>
</evidence>
<name>A0AA96V0E7_9EURY</name>
<dbReference type="InterPro" id="IPR050534">
    <property type="entry name" value="Coronavir_polyprotein_1ab"/>
</dbReference>
<keyword evidence="4" id="KW-0347">Helicase</keyword>
<dbReference type="Gene3D" id="3.40.50.300">
    <property type="entry name" value="P-loop containing nucleotide triphosphate hydrolases"/>
    <property type="match status" value="3"/>
</dbReference>
<feature type="domain" description="DNA2/NAM7 helicase helicase" evidence="7">
    <location>
        <begin position="634"/>
        <end position="814"/>
    </location>
</feature>
<protein>
    <submittedName>
        <fullName evidence="9">Uncharacterized protein</fullName>
    </submittedName>
</protein>
<dbReference type="RefSeq" id="WP_316557929.1">
    <property type="nucleotide sequence ID" value="NZ_CP131059.1"/>
</dbReference>
<keyword evidence="6" id="KW-0175">Coiled coil</keyword>
<evidence type="ECO:0000256" key="2">
    <source>
        <dbReference type="ARBA" id="ARBA00022741"/>
    </source>
</evidence>
<dbReference type="InterPro" id="IPR041679">
    <property type="entry name" value="DNA2/NAM7-like_C"/>
</dbReference>
<dbReference type="EMBL" id="CP131059">
    <property type="protein sequence ID" value="WNY22950.1"/>
    <property type="molecule type" value="Genomic_DNA"/>
</dbReference>
<organism evidence="9 10">
    <name type="scientific">Methanimicrococcus hongohii</name>
    <dbReference type="NCBI Taxonomy" id="3028295"/>
    <lineage>
        <taxon>Archaea</taxon>
        <taxon>Methanobacteriati</taxon>
        <taxon>Methanobacteriota</taxon>
        <taxon>Stenosarchaea group</taxon>
        <taxon>Methanomicrobia</taxon>
        <taxon>Methanosarcinales</taxon>
        <taxon>Methanosarcinaceae</taxon>
        <taxon>Methanimicrococcus</taxon>
    </lineage>
</organism>
<evidence type="ECO:0000256" key="3">
    <source>
        <dbReference type="ARBA" id="ARBA00022801"/>
    </source>
</evidence>
<feature type="coiled-coil region" evidence="6">
    <location>
        <begin position="404"/>
        <end position="474"/>
    </location>
</feature>
<dbReference type="InterPro" id="IPR041677">
    <property type="entry name" value="DNA2/NAM7_AAA_11"/>
</dbReference>
<accession>A0AA96V0E7</accession>
<dbReference type="PANTHER" id="PTHR43788:SF8">
    <property type="entry name" value="DNA-BINDING PROTEIN SMUBP-2"/>
    <property type="match status" value="1"/>
</dbReference>
<dbReference type="GO" id="GO:0016787">
    <property type="term" value="F:hydrolase activity"/>
    <property type="evidence" value="ECO:0007669"/>
    <property type="project" value="UniProtKB-KW"/>
</dbReference>
<evidence type="ECO:0000259" key="7">
    <source>
        <dbReference type="Pfam" id="PF13086"/>
    </source>
</evidence>
<evidence type="ECO:0000256" key="1">
    <source>
        <dbReference type="ARBA" id="ARBA00007913"/>
    </source>
</evidence>
<sequence>MSNNYKNLFLDFASNMNGTDPNQKPVFSPLEEQYSKLNIINKDDSMRDFLTALFFENEILDIHISHPSFNKQPRETKQQNKYYNNVAIRISISPEQDLVLMGDVMVRARELVNQSFFMIKSLIVMDSEIVHMGEFNLSCQTYVSFEKDRGRSQWESYEHQHFQPNDSEWSDTVFSEDFIDKLLKSYVVDKPAEVLKTLNEWDKYLEAREYILKENSKNGFSVQTDFFKGYVREVKKNQITDIENYDFIPFLKKSNNIIWVKTKIEGFEERVLGHIMHDVLEKEFEADEKYLKKYNGLTKSTVKLIDLSVSVEKRLDANLIFKFDDTRITVAEKEVIPPTGRLQELNENEIDEIKRVQNEIEKKLRKEIDLSISEFKNKELPELIDLFIQDQRDPFSKRVAAEWLRKVETDLTEVRESIKKAEIKLDETIKNVRKKHSNLEGEKLQAVLNDDVNIVNAKANLSKEQSRLNREQIESQYNFNEMLKAEILRLSHHEENRLLEIKRKELTQSLKSRFDDELNQITIDIKEKMNSLREDAKREGNIVRLHTYFEVPIDESSNADITLRDAVKAIEGHAQCFLTYDDSGDRTVLRRQKDALRKFREGYVMNPFLATALFCPAAGDRVSDILLETFYQENLNKIQKKAVESAVSSNGMFLIQGPPGTGKTQVIAEITTQLVFQGKKVLIASENNKAVDNAFSRLPKDPSIRPLRLVNDKKAKNNPYSLDYLLKNFYKNISKTLDGRIHNYENYESYKESYKEKMEDLKSRFNELGKLKLDIKNIDQEIKRKQKDLHDLEMQVRGIKTENNNKNFEISELKDQISQISNFRVQDEMVDSLLFVEKLRSIFEKSEIFIDGAGASELALRISKSNDSEIISQIARIKVHNSYFELIAQKSNAKPNQIAKLNEQITHYEEMNSISLSEFSLFELSHLESDDIIKLRTKLLNLRNNESDIISERINGLEASMNNSDSLERKIRILNNEIDELKEDEIYNQYTSFNGKLHSEVKKIFSELRISDPYQSDLSDVLEIIEDNWSLISKNSKKNESKNKKLVPIYKEISKYLTDDDVLKNDDNQYSKLLQSYVNVVGMTCTARESISDSEIDVNKMGIDVVIVDEVSKISFVELLQPILYGKTVILVGDHKQLAPMYSPCVPKEVDWSLYDETIITAELENNFKKIYEESFFKQLFQKTPDSSKVTLNIQYRMHPQIMEVDNKFYFDSLLEFGGKGSDKDHYLEVSGQFKRKIIRPDNHVIFIDCKGHERQESGSTSYSNEGEADVVKKMLDLINQNCKFDRNHQPIRDSSQYRKEDTRLSVGVICTYSDQAKLIRKNKTQKYSSFNDSDDDRFMVKTVDDFQGDERDIIILSMVRTDSKSNFLKEYRRINVAMSRARRLLIIVGNASVLSKMSVEIDSSTQPRSSKVYDEIIQTIKNFDGYRESENVLGEV</sequence>
<dbReference type="CDD" id="cd17934">
    <property type="entry name" value="DEXXQc_Upf1-like"/>
    <property type="match status" value="1"/>
</dbReference>
<proteinExistence type="inferred from homology"/>
<feature type="coiled-coil region" evidence="6">
    <location>
        <begin position="957"/>
        <end position="984"/>
    </location>
</feature>
<dbReference type="SUPFAM" id="SSF52540">
    <property type="entry name" value="P-loop containing nucleoside triphosphate hydrolases"/>
    <property type="match status" value="1"/>
</dbReference>
<feature type="domain" description="DNA2/NAM7 helicase-like C-terminal" evidence="8">
    <location>
        <begin position="1172"/>
        <end position="1392"/>
    </location>
</feature>
<feature type="coiled-coil region" evidence="6">
    <location>
        <begin position="339"/>
        <end position="366"/>
    </location>
</feature>
<keyword evidence="2" id="KW-0547">Nucleotide-binding</keyword>
<dbReference type="InterPro" id="IPR047187">
    <property type="entry name" value="SF1_C_Upf1"/>
</dbReference>
<gene>
    <name evidence="9" type="ORF">MmiHf6_02440</name>
</gene>
<keyword evidence="10" id="KW-1185">Reference proteome</keyword>
<evidence type="ECO:0000256" key="5">
    <source>
        <dbReference type="ARBA" id="ARBA00022840"/>
    </source>
</evidence>
<feature type="domain" description="DNA2/NAM7 helicase helicase" evidence="7">
    <location>
        <begin position="913"/>
        <end position="1141"/>
    </location>
</feature>
<comment type="similarity">
    <text evidence="1">Belongs to the DNA2/NAM7 helicase family.</text>
</comment>
<reference evidence="9 10" key="1">
    <citation type="submission" date="2023-07" db="EMBL/GenBank/DDBJ databases">
        <title>Closed genoem sequence of Methanomicrococcus sp. Hf6.</title>
        <authorList>
            <person name="Poehlein A."/>
            <person name="Protasov E."/>
            <person name="Platt K."/>
            <person name="Reeh H."/>
            <person name="Daniel R."/>
            <person name="Brune A."/>
        </authorList>
    </citation>
    <scope>NUCLEOTIDE SEQUENCE [LARGE SCALE GENOMIC DNA]</scope>
    <source>
        <strain evidence="9 10">Hf6</strain>
    </source>
</reference>
<evidence type="ECO:0000313" key="9">
    <source>
        <dbReference type="EMBL" id="WNY22950.1"/>
    </source>
</evidence>
<feature type="coiled-coil region" evidence="6">
    <location>
        <begin position="744"/>
        <end position="802"/>
    </location>
</feature>
<evidence type="ECO:0000256" key="4">
    <source>
        <dbReference type="ARBA" id="ARBA00022806"/>
    </source>
</evidence>
<keyword evidence="5" id="KW-0067">ATP-binding</keyword>